<accession>A0ACB7V4D9</accession>
<dbReference type="Proteomes" id="UP000827976">
    <property type="component" value="Chromosome 11"/>
</dbReference>
<organism evidence="1 2">
    <name type="scientific">Dioscorea alata</name>
    <name type="common">Purple yam</name>
    <dbReference type="NCBI Taxonomy" id="55571"/>
    <lineage>
        <taxon>Eukaryota</taxon>
        <taxon>Viridiplantae</taxon>
        <taxon>Streptophyta</taxon>
        <taxon>Embryophyta</taxon>
        <taxon>Tracheophyta</taxon>
        <taxon>Spermatophyta</taxon>
        <taxon>Magnoliopsida</taxon>
        <taxon>Liliopsida</taxon>
        <taxon>Dioscoreales</taxon>
        <taxon>Dioscoreaceae</taxon>
        <taxon>Dioscorea</taxon>
    </lineage>
</organism>
<dbReference type="EC" id="3.1.1.11" evidence="1"/>
<reference evidence="2" key="1">
    <citation type="journal article" date="2022" name="Nat. Commun.">
        <title>Chromosome evolution and the genetic basis of agronomically important traits in greater yam.</title>
        <authorList>
            <person name="Bredeson J.V."/>
            <person name="Lyons J.B."/>
            <person name="Oniyinde I.O."/>
            <person name="Okereke N.R."/>
            <person name="Kolade O."/>
            <person name="Nnabue I."/>
            <person name="Nwadili C.O."/>
            <person name="Hribova E."/>
            <person name="Parker M."/>
            <person name="Nwogha J."/>
            <person name="Shu S."/>
            <person name="Carlson J."/>
            <person name="Kariba R."/>
            <person name="Muthemba S."/>
            <person name="Knop K."/>
            <person name="Barton G.J."/>
            <person name="Sherwood A.V."/>
            <person name="Lopez-Montes A."/>
            <person name="Asiedu R."/>
            <person name="Jamnadass R."/>
            <person name="Muchugi A."/>
            <person name="Goodstein D."/>
            <person name="Egesi C.N."/>
            <person name="Featherston J."/>
            <person name="Asfaw A."/>
            <person name="Simpson G.G."/>
            <person name="Dolezel J."/>
            <person name="Hendre P.S."/>
            <person name="Van Deynze A."/>
            <person name="Kumar P.L."/>
            <person name="Obidiegwu J.E."/>
            <person name="Bhattacharjee R."/>
            <person name="Rokhsar D.S."/>
        </authorList>
    </citation>
    <scope>NUCLEOTIDE SEQUENCE [LARGE SCALE GENOMIC DNA]</scope>
    <source>
        <strain evidence="2">cv. TDa95/00328</strain>
    </source>
</reference>
<dbReference type="EMBL" id="CM037021">
    <property type="protein sequence ID" value="KAH7668412.1"/>
    <property type="molecule type" value="Genomic_DNA"/>
</dbReference>
<gene>
    <name evidence="1" type="ORF">IHE45_11G009600</name>
</gene>
<proteinExistence type="predicted"/>
<evidence type="ECO:0000313" key="2">
    <source>
        <dbReference type="Proteomes" id="UP000827976"/>
    </source>
</evidence>
<name>A0ACB7V4D9_DIOAL</name>
<keyword evidence="1" id="KW-0378">Hydrolase</keyword>
<sequence length="206" mass="22295">MKPSQSPSSLLHLLLLLFLIFSISTIDAIKHPSSSSSSSSSCKDTEFIRKSCSTTRYPDLCMQCLSSFASSVHHSHRQLANAALSVSSDRAHAVSSFISSTNPPSHQSGAIKDCIETLADSVDRLRSSMKEMSHMGRAGSQAFSWHLSNVQTWVSAALTDENTCLDELPRRAAADEAGFRAAVRKKVVEVAQVTSNALALVNRIQT</sequence>
<protein>
    <submittedName>
        <fullName evidence="1">Pectinesterase protein</fullName>
        <ecNumber evidence="1">3.1.1.11</ecNumber>
    </submittedName>
</protein>
<keyword evidence="2" id="KW-1185">Reference proteome</keyword>
<comment type="caution">
    <text evidence="1">The sequence shown here is derived from an EMBL/GenBank/DDBJ whole genome shotgun (WGS) entry which is preliminary data.</text>
</comment>
<evidence type="ECO:0000313" key="1">
    <source>
        <dbReference type="EMBL" id="KAH7668412.1"/>
    </source>
</evidence>